<organism evidence="8 10">
    <name type="scientific">Pseudoclavibacter chungangensis</name>
    <dbReference type="NCBI Taxonomy" id="587635"/>
    <lineage>
        <taxon>Bacteria</taxon>
        <taxon>Bacillati</taxon>
        <taxon>Actinomycetota</taxon>
        <taxon>Actinomycetes</taxon>
        <taxon>Micrococcales</taxon>
        <taxon>Microbacteriaceae</taxon>
        <taxon>Pseudoclavibacter</taxon>
    </lineage>
</organism>
<dbReference type="PANTHER" id="PTHR11019:SF199">
    <property type="entry name" value="HTH-TYPE TRANSCRIPTIONAL REGULATOR NIMR"/>
    <property type="match status" value="1"/>
</dbReference>
<dbReference type="InterPro" id="IPR009057">
    <property type="entry name" value="Homeodomain-like_sf"/>
</dbReference>
<proteinExistence type="predicted"/>
<evidence type="ECO:0000256" key="4">
    <source>
        <dbReference type="ARBA" id="ARBA00023163"/>
    </source>
</evidence>
<dbReference type="PROSITE" id="PS01124">
    <property type="entry name" value="HTH_ARAC_FAMILY_2"/>
    <property type="match status" value="1"/>
</dbReference>
<keyword evidence="4" id="KW-0804">Transcription</keyword>
<keyword evidence="2" id="KW-0805">Transcription regulation</keyword>
<protein>
    <recommendedName>
        <fullName evidence="5">HTH-type transcriptional regulator RipA</fullName>
    </recommendedName>
    <alternativeName>
        <fullName evidence="6">Repressor of iron proteins A</fullName>
    </alternativeName>
</protein>
<dbReference type="Gene3D" id="1.10.10.60">
    <property type="entry name" value="Homeodomain-like"/>
    <property type="match status" value="1"/>
</dbReference>
<evidence type="ECO:0000256" key="1">
    <source>
        <dbReference type="ARBA" id="ARBA00022491"/>
    </source>
</evidence>
<dbReference type="OrthoDB" id="2039152at2"/>
<keyword evidence="1" id="KW-0678">Repressor</keyword>
<evidence type="ECO:0000259" key="7">
    <source>
        <dbReference type="PROSITE" id="PS01124"/>
    </source>
</evidence>
<dbReference type="InterPro" id="IPR011051">
    <property type="entry name" value="RmlC_Cupin_sf"/>
</dbReference>
<dbReference type="Gene3D" id="2.60.120.10">
    <property type="entry name" value="Jelly Rolls"/>
    <property type="match status" value="1"/>
</dbReference>
<dbReference type="InterPro" id="IPR018060">
    <property type="entry name" value="HTH_AraC"/>
</dbReference>
<name>A0A7J5BN63_9MICO</name>
<dbReference type="FunFam" id="1.10.10.60:FF:000132">
    <property type="entry name" value="AraC family transcriptional regulator"/>
    <property type="match status" value="1"/>
</dbReference>
<dbReference type="InterPro" id="IPR003313">
    <property type="entry name" value="AraC-bd"/>
</dbReference>
<evidence type="ECO:0000256" key="5">
    <source>
        <dbReference type="ARBA" id="ARBA00074140"/>
    </source>
</evidence>
<comment type="caution">
    <text evidence="8">The sequence shown here is derived from an EMBL/GenBank/DDBJ whole genome shotgun (WGS) entry which is preliminary data.</text>
</comment>
<evidence type="ECO:0000256" key="2">
    <source>
        <dbReference type="ARBA" id="ARBA00023015"/>
    </source>
</evidence>
<dbReference type="EMBL" id="WBJZ01000023">
    <property type="protein sequence ID" value="KAB1653422.1"/>
    <property type="molecule type" value="Genomic_DNA"/>
</dbReference>
<dbReference type="EMBL" id="WBJZ01000009">
    <property type="protein sequence ID" value="KAB1657214.1"/>
    <property type="molecule type" value="Genomic_DNA"/>
</dbReference>
<evidence type="ECO:0000313" key="8">
    <source>
        <dbReference type="EMBL" id="KAB1653422.1"/>
    </source>
</evidence>
<evidence type="ECO:0000313" key="10">
    <source>
        <dbReference type="Proteomes" id="UP000467240"/>
    </source>
</evidence>
<feature type="domain" description="HTH araC/xylS-type" evidence="7">
    <location>
        <begin position="168"/>
        <end position="265"/>
    </location>
</feature>
<keyword evidence="10" id="KW-1185">Reference proteome</keyword>
<dbReference type="RefSeq" id="WP_158040384.1">
    <property type="nucleotide sequence ID" value="NZ_JACCFV010000001.1"/>
</dbReference>
<dbReference type="Pfam" id="PF02311">
    <property type="entry name" value="AraC_binding"/>
    <property type="match status" value="1"/>
</dbReference>
<reference evidence="8 10" key="1">
    <citation type="submission" date="2019-09" db="EMBL/GenBank/DDBJ databases">
        <title>Phylogeny of genus Pseudoclavibacter and closely related genus.</title>
        <authorList>
            <person name="Li Y."/>
        </authorList>
    </citation>
    <scope>NUCLEOTIDE SEQUENCE [LARGE SCALE GENOMIC DNA]</scope>
    <source>
        <strain evidence="8 10">DSM 23821</strain>
    </source>
</reference>
<sequence length="272" mass="29238">MSLQDDSSSSVPPSVEDRVETRTWTEISSFAQEISLPVMLPEHHHDEHQLMWVTSGSALVTTRLGAWLVAPGSGLWMPAGVAHTMSMSPPGSFRTLYLVPTLTPPGPRWECAHSLTVGPTLGAIIHRLDGTALDDERRARSAAVLVDLLDESSLGESTLPVPDDPRAEIVARSILGNPADARDLHEWADEIGVSTRTLARAFREETSLTFSAWRARARLGAALGHLQDGASVDETASAVGYATASAFIVAFRALMGTSPGAYARSHRPRRAT</sequence>
<dbReference type="InterPro" id="IPR014710">
    <property type="entry name" value="RmlC-like_jellyroll"/>
</dbReference>
<dbReference type="SUPFAM" id="SSF46689">
    <property type="entry name" value="Homeodomain-like"/>
    <property type="match status" value="1"/>
</dbReference>
<dbReference type="GO" id="GO:0043565">
    <property type="term" value="F:sequence-specific DNA binding"/>
    <property type="evidence" value="ECO:0007669"/>
    <property type="project" value="InterPro"/>
</dbReference>
<dbReference type="Pfam" id="PF12833">
    <property type="entry name" value="HTH_18"/>
    <property type="match status" value="1"/>
</dbReference>
<dbReference type="InterPro" id="IPR018062">
    <property type="entry name" value="HTH_AraC-typ_CS"/>
</dbReference>
<gene>
    <name evidence="9" type="ORF">F8O01_08115</name>
    <name evidence="8" type="ORF">F8O01_15230</name>
</gene>
<evidence type="ECO:0000256" key="6">
    <source>
        <dbReference type="ARBA" id="ARBA00079449"/>
    </source>
</evidence>
<dbReference type="SUPFAM" id="SSF51182">
    <property type="entry name" value="RmlC-like cupins"/>
    <property type="match status" value="1"/>
</dbReference>
<dbReference type="PANTHER" id="PTHR11019">
    <property type="entry name" value="HTH-TYPE TRANSCRIPTIONAL REGULATOR NIMR"/>
    <property type="match status" value="1"/>
</dbReference>
<dbReference type="Proteomes" id="UP000467240">
    <property type="component" value="Unassembled WGS sequence"/>
</dbReference>
<evidence type="ECO:0000256" key="3">
    <source>
        <dbReference type="ARBA" id="ARBA00023125"/>
    </source>
</evidence>
<accession>A0A7J5BN63</accession>
<dbReference type="PROSITE" id="PS00041">
    <property type="entry name" value="HTH_ARAC_FAMILY_1"/>
    <property type="match status" value="1"/>
</dbReference>
<dbReference type="AlphaFoldDB" id="A0A7J5BN63"/>
<evidence type="ECO:0000313" key="9">
    <source>
        <dbReference type="EMBL" id="KAB1657214.1"/>
    </source>
</evidence>
<keyword evidence="3" id="KW-0238">DNA-binding</keyword>
<dbReference type="GO" id="GO:0003700">
    <property type="term" value="F:DNA-binding transcription factor activity"/>
    <property type="evidence" value="ECO:0007669"/>
    <property type="project" value="InterPro"/>
</dbReference>
<dbReference type="SMART" id="SM00342">
    <property type="entry name" value="HTH_ARAC"/>
    <property type="match status" value="1"/>
</dbReference>